<evidence type="ECO:0000256" key="1">
    <source>
        <dbReference type="SAM" id="MobiDB-lite"/>
    </source>
</evidence>
<dbReference type="GO" id="GO:0006891">
    <property type="term" value="P:intra-Golgi vesicle-mediated transport"/>
    <property type="evidence" value="ECO:0007669"/>
    <property type="project" value="InterPro"/>
</dbReference>
<gene>
    <name evidence="3" type="ORF">Sangu_2439200</name>
</gene>
<feature type="region of interest" description="Disordered" evidence="1">
    <location>
        <begin position="1"/>
        <end position="51"/>
    </location>
</feature>
<dbReference type="PANTHER" id="PTHR13228">
    <property type="entry name" value="CONSERVED OLIGOMERIC GOLGI COMPLEX COMPONENT 5"/>
    <property type="match status" value="1"/>
</dbReference>
<proteinExistence type="predicted"/>
<dbReference type="GO" id="GO:0017119">
    <property type="term" value="C:Golgi transport complex"/>
    <property type="evidence" value="ECO:0007669"/>
    <property type="project" value="InterPro"/>
</dbReference>
<dbReference type="AlphaFoldDB" id="A0AAW2KWS2"/>
<dbReference type="EMBL" id="JACGWK010000016">
    <property type="protein sequence ID" value="KAL0311445.1"/>
    <property type="molecule type" value="Genomic_DNA"/>
</dbReference>
<dbReference type="Pfam" id="PF10392">
    <property type="entry name" value="COG5_N"/>
    <property type="match status" value="1"/>
</dbReference>
<accession>A0AAW2KWS2</accession>
<feature type="compositionally biased region" description="Polar residues" evidence="1">
    <location>
        <begin position="1"/>
        <end position="14"/>
    </location>
</feature>
<comment type="caution">
    <text evidence="3">The sequence shown here is derived from an EMBL/GenBank/DDBJ whole genome shotgun (WGS) entry which is preliminary data.</text>
</comment>
<organism evidence="3">
    <name type="scientific">Sesamum angustifolium</name>
    <dbReference type="NCBI Taxonomy" id="2727405"/>
    <lineage>
        <taxon>Eukaryota</taxon>
        <taxon>Viridiplantae</taxon>
        <taxon>Streptophyta</taxon>
        <taxon>Embryophyta</taxon>
        <taxon>Tracheophyta</taxon>
        <taxon>Spermatophyta</taxon>
        <taxon>Magnoliopsida</taxon>
        <taxon>eudicotyledons</taxon>
        <taxon>Gunneridae</taxon>
        <taxon>Pentapetalae</taxon>
        <taxon>asterids</taxon>
        <taxon>lamiids</taxon>
        <taxon>Lamiales</taxon>
        <taxon>Pedaliaceae</taxon>
        <taxon>Sesamum</taxon>
    </lineage>
</organism>
<dbReference type="InterPro" id="IPR049176">
    <property type="entry name" value="COG5_N"/>
</dbReference>
<evidence type="ECO:0000259" key="2">
    <source>
        <dbReference type="Pfam" id="PF10392"/>
    </source>
</evidence>
<feature type="domain" description="Conserved oligomeric Golgi complex subunit 5 N-terminal" evidence="2">
    <location>
        <begin position="70"/>
        <end position="193"/>
    </location>
</feature>
<dbReference type="PANTHER" id="PTHR13228:SF3">
    <property type="entry name" value="CONSERVED OLIGOMERIC GOLGI COMPLEX SUBUNIT 5"/>
    <property type="match status" value="1"/>
</dbReference>
<reference evidence="3" key="1">
    <citation type="submission" date="2020-06" db="EMBL/GenBank/DDBJ databases">
        <authorList>
            <person name="Li T."/>
            <person name="Hu X."/>
            <person name="Zhang T."/>
            <person name="Song X."/>
            <person name="Zhang H."/>
            <person name="Dai N."/>
            <person name="Sheng W."/>
            <person name="Hou X."/>
            <person name="Wei L."/>
        </authorList>
    </citation>
    <scope>NUCLEOTIDE SEQUENCE</scope>
    <source>
        <strain evidence="3">G01</strain>
        <tissue evidence="3">Leaf</tissue>
    </source>
</reference>
<evidence type="ECO:0000313" key="3">
    <source>
        <dbReference type="EMBL" id="KAL0311445.1"/>
    </source>
</evidence>
<feature type="non-terminal residue" evidence="3">
    <location>
        <position position="1"/>
    </location>
</feature>
<name>A0AAW2KWS2_9LAMI</name>
<reference evidence="3" key="2">
    <citation type="journal article" date="2024" name="Plant">
        <title>Genomic evolution and insights into agronomic trait innovations of Sesamum species.</title>
        <authorList>
            <person name="Miao H."/>
            <person name="Wang L."/>
            <person name="Qu L."/>
            <person name="Liu H."/>
            <person name="Sun Y."/>
            <person name="Le M."/>
            <person name="Wang Q."/>
            <person name="Wei S."/>
            <person name="Zheng Y."/>
            <person name="Lin W."/>
            <person name="Duan Y."/>
            <person name="Cao H."/>
            <person name="Xiong S."/>
            <person name="Wang X."/>
            <person name="Wei L."/>
            <person name="Li C."/>
            <person name="Ma Q."/>
            <person name="Ju M."/>
            <person name="Zhao R."/>
            <person name="Li G."/>
            <person name="Mu C."/>
            <person name="Tian Q."/>
            <person name="Mei H."/>
            <person name="Zhang T."/>
            <person name="Gao T."/>
            <person name="Zhang H."/>
        </authorList>
    </citation>
    <scope>NUCLEOTIDE SEQUENCE</scope>
    <source>
        <strain evidence="3">G01</strain>
    </source>
</reference>
<sequence length="218" mass="24512">LATQTKETATADHNTASDHGFSGHLQIPTPTPLHIHSHRHRHSHSPRQHSAPPFPFIFPLDTFSSDPIFSTFLSPDFNPTQFSSAALSSGSAASRIEKLQEGLRLLDSQLRNEVLSRHHDLLHQLSSIKVAESSLSSLRSSLSSLQSSVRRARAELSDPHRVIASQTHQLNNLHSTSLLLQYTIRTLRLIQKLRNLVDSQPDSSKWIFPRQPSYILRF</sequence>
<feature type="compositionally biased region" description="Basic residues" evidence="1">
    <location>
        <begin position="35"/>
        <end position="47"/>
    </location>
</feature>
<dbReference type="InterPro" id="IPR019465">
    <property type="entry name" value="Cog5"/>
</dbReference>
<protein>
    <submittedName>
        <fullName evidence="3">Conserved oligomeric Golgi complex subunit</fullName>
    </submittedName>
</protein>